<organism evidence="2 3">
    <name type="scientific">Geranomyces variabilis</name>
    <dbReference type="NCBI Taxonomy" id="109894"/>
    <lineage>
        <taxon>Eukaryota</taxon>
        <taxon>Fungi</taxon>
        <taxon>Fungi incertae sedis</taxon>
        <taxon>Chytridiomycota</taxon>
        <taxon>Chytridiomycota incertae sedis</taxon>
        <taxon>Chytridiomycetes</taxon>
        <taxon>Spizellomycetales</taxon>
        <taxon>Powellomycetaceae</taxon>
        <taxon>Geranomyces</taxon>
    </lineage>
</organism>
<accession>A0AAD5XLT3</accession>
<feature type="region of interest" description="Disordered" evidence="1">
    <location>
        <begin position="70"/>
        <end position="120"/>
    </location>
</feature>
<evidence type="ECO:0000256" key="1">
    <source>
        <dbReference type="SAM" id="MobiDB-lite"/>
    </source>
</evidence>
<evidence type="ECO:0000313" key="2">
    <source>
        <dbReference type="EMBL" id="KAJ3176224.1"/>
    </source>
</evidence>
<feature type="compositionally biased region" description="Acidic residues" evidence="1">
    <location>
        <begin position="96"/>
        <end position="114"/>
    </location>
</feature>
<gene>
    <name evidence="2" type="ORF">HDU87_005439</name>
</gene>
<reference evidence="2" key="1">
    <citation type="submission" date="2020-05" db="EMBL/GenBank/DDBJ databases">
        <title>Phylogenomic resolution of chytrid fungi.</title>
        <authorList>
            <person name="Stajich J.E."/>
            <person name="Amses K."/>
            <person name="Simmons R."/>
            <person name="Seto K."/>
            <person name="Myers J."/>
            <person name="Bonds A."/>
            <person name="Quandt C.A."/>
            <person name="Barry K."/>
            <person name="Liu P."/>
            <person name="Grigoriev I."/>
            <person name="Longcore J.E."/>
            <person name="James T.Y."/>
        </authorList>
    </citation>
    <scope>NUCLEOTIDE SEQUENCE</scope>
    <source>
        <strain evidence="2">JEL0379</strain>
    </source>
</reference>
<feature type="region of interest" description="Disordered" evidence="1">
    <location>
        <begin position="527"/>
        <end position="551"/>
    </location>
</feature>
<evidence type="ECO:0000313" key="3">
    <source>
        <dbReference type="Proteomes" id="UP001212152"/>
    </source>
</evidence>
<comment type="caution">
    <text evidence="2">The sequence shown here is derived from an EMBL/GenBank/DDBJ whole genome shotgun (WGS) entry which is preliminary data.</text>
</comment>
<name>A0AAD5XLT3_9FUNG</name>
<sequence length="551" mass="60833">MADQFHKACAKAQKKRDDREASTIILQRRLLDIQESVLAPTTNAVHVAAKTHSELLTSLIKANDAEAPALVAGDSSPPSSPSPAPKESIQEISIPDYDEDEADEEDVYNDDAEAPDQPALPSVETLSIALDLASEKLNGQNAIIDLDDATVIECLGPKLHGEVHNQLLSAQSFQGISWEYFETTGLALEILDRLPKIPSASLAVIAGQGRDEGLKWMLKQIFEVPLTHSRPFSQGILKRRRESSSLSSDFAAARATARSLARAALKHSPTTHSIDSPRLLDTDTRHILLRLTDIYDIITTQQNSMRDLSERDGDAAFYWSLFAVVTPKTDMHYGEVMSRASRQRKVDITLRDQPDANTSRIRGSFLDYLFCKDDLHSNIGWGAELGAAANVGQKRDRTSKSIGDRAGLATVLRDMHHSLAKSILASDFDDTVVHHLPMHGILVQNWALTHIVVTHITGKYYAVQTIDRVQIPTKLDNNFGHFFADALELALRFRDGLAFTREAFLSHDSGRQAPDDVPHGQLLPPIDYLPPDVNTPVKPEPIKPAKRTKKA</sequence>
<protein>
    <submittedName>
        <fullName evidence="2">Uncharacterized protein</fullName>
    </submittedName>
</protein>
<dbReference type="Proteomes" id="UP001212152">
    <property type="component" value="Unassembled WGS sequence"/>
</dbReference>
<proteinExistence type="predicted"/>
<keyword evidence="3" id="KW-1185">Reference proteome</keyword>
<feature type="region of interest" description="Disordered" evidence="1">
    <location>
        <begin position="1"/>
        <end position="20"/>
    </location>
</feature>
<dbReference type="EMBL" id="JADGJQ010000043">
    <property type="protein sequence ID" value="KAJ3176224.1"/>
    <property type="molecule type" value="Genomic_DNA"/>
</dbReference>
<dbReference type="AlphaFoldDB" id="A0AAD5XLT3"/>